<name>A0A3S9VVD6_9BACT</name>
<proteinExistence type="predicted"/>
<dbReference type="Pfam" id="PF13635">
    <property type="entry name" value="DUF4143"/>
    <property type="match status" value="1"/>
</dbReference>
<dbReference type="RefSeq" id="WP_106481132.1">
    <property type="nucleotide sequence ID" value="NZ_CP032819.1"/>
</dbReference>
<evidence type="ECO:0000313" key="4">
    <source>
        <dbReference type="Proteomes" id="UP000270673"/>
    </source>
</evidence>
<reference evidence="3 4" key="1">
    <citation type="submission" date="2018-10" db="EMBL/GenBank/DDBJ databases">
        <title>Butyricimonas faecalis sp. nov., isolated from human faeces and emended description of the genus Butyricimonas.</title>
        <authorList>
            <person name="Le Roy T."/>
            <person name="Van der Smissen P."/>
            <person name="Paquot A."/>
            <person name="Delzenne N."/>
            <person name="Muccioli G."/>
            <person name="Collet J.-F."/>
            <person name="Cani P.D."/>
        </authorList>
    </citation>
    <scope>NUCLEOTIDE SEQUENCE [LARGE SCALE GENOMIC DNA]</scope>
    <source>
        <strain evidence="3 4">H184</strain>
    </source>
</reference>
<organism evidence="3 4">
    <name type="scientific">Butyricimonas faecalis</name>
    <dbReference type="NCBI Taxonomy" id="2093856"/>
    <lineage>
        <taxon>Bacteria</taxon>
        <taxon>Pseudomonadati</taxon>
        <taxon>Bacteroidota</taxon>
        <taxon>Bacteroidia</taxon>
        <taxon>Bacteroidales</taxon>
        <taxon>Odoribacteraceae</taxon>
        <taxon>Butyricimonas</taxon>
    </lineage>
</organism>
<evidence type="ECO:0000313" key="3">
    <source>
        <dbReference type="EMBL" id="AZS30483.1"/>
    </source>
</evidence>
<dbReference type="InterPro" id="IPR027417">
    <property type="entry name" value="P-loop_NTPase"/>
</dbReference>
<dbReference type="Proteomes" id="UP000270673">
    <property type="component" value="Chromosome"/>
</dbReference>
<keyword evidence="3" id="KW-0547">Nucleotide-binding</keyword>
<keyword evidence="3" id="KW-0067">ATP-binding</keyword>
<evidence type="ECO:0000259" key="2">
    <source>
        <dbReference type="Pfam" id="PF13635"/>
    </source>
</evidence>
<accession>A0A3S9VVD6</accession>
<feature type="domain" description="DUF4143" evidence="2">
    <location>
        <begin position="202"/>
        <end position="349"/>
    </location>
</feature>
<dbReference type="GO" id="GO:0005524">
    <property type="term" value="F:ATP binding"/>
    <property type="evidence" value="ECO:0007669"/>
    <property type="project" value="UniProtKB-KW"/>
</dbReference>
<protein>
    <submittedName>
        <fullName evidence="3">ATP-binding protein</fullName>
    </submittedName>
</protein>
<dbReference type="InterPro" id="IPR011335">
    <property type="entry name" value="Restrct_endonuc-II-like"/>
</dbReference>
<keyword evidence="4" id="KW-1185">Reference proteome</keyword>
<dbReference type="OrthoDB" id="9801840at2"/>
<dbReference type="AlphaFoldDB" id="A0A3S9VVD6"/>
<dbReference type="InterPro" id="IPR041682">
    <property type="entry name" value="AAA_14"/>
</dbReference>
<dbReference type="KEGG" id="buy:D8S85_13615"/>
<dbReference type="SUPFAM" id="SSF52980">
    <property type="entry name" value="Restriction endonuclease-like"/>
    <property type="match status" value="1"/>
</dbReference>
<feature type="domain" description="AAA" evidence="1">
    <location>
        <begin position="25"/>
        <end position="154"/>
    </location>
</feature>
<dbReference type="EMBL" id="CP032819">
    <property type="protein sequence ID" value="AZS30483.1"/>
    <property type="molecule type" value="Genomic_DNA"/>
</dbReference>
<dbReference type="PANTHER" id="PTHR33295:SF20">
    <property type="entry name" value="ATPASE"/>
    <property type="match status" value="1"/>
</dbReference>
<dbReference type="SUPFAM" id="SSF52540">
    <property type="entry name" value="P-loop containing nucleoside triphosphate hydrolases"/>
    <property type="match status" value="1"/>
</dbReference>
<dbReference type="InterPro" id="IPR025420">
    <property type="entry name" value="DUF4143"/>
</dbReference>
<evidence type="ECO:0000259" key="1">
    <source>
        <dbReference type="Pfam" id="PF13173"/>
    </source>
</evidence>
<dbReference type="Pfam" id="PF13173">
    <property type="entry name" value="AAA_14"/>
    <property type="match status" value="1"/>
</dbReference>
<sequence>MEIPHYYARMIYLDRIKPFIDTQIIKVLVGQRRVGKSFMLFQLMDYIRGKNANADILYINKELFEFDSLRDYTDLMYYIQKHREGKTGKCYLFIDEVQDIISFEKALRGLLADGRYDIYCTGSNARMLSGELATFLSGRYVEFRIWGLNYSEFMQFHQLEDSDETFSRYYKFGGLPYLVNLPFDEGIVSEYLRGIYNTILLKDIVDRYGIRNVRQLQDLTVYLADTIGNMFSASSISEYLKSQRIDLTPKMILEYLGYLENAFFVRRVRPVDIQGKKQFRIGEKYYFEDLGIRHVLRPFRPNDIGQVLENVVYHHLMVCGYTVHVGRDGDREVDFVAERDGEKLYVQVATSVMEQKTWEREYGNLLGIRDNYPKIVVTLDPLEGASFQGIRQIPVRRFLLMNN</sequence>
<dbReference type="PANTHER" id="PTHR33295">
    <property type="entry name" value="ATPASE"/>
    <property type="match status" value="1"/>
</dbReference>
<gene>
    <name evidence="3" type="ORF">D8S85_13615</name>
</gene>